<dbReference type="SMART" id="SM00062">
    <property type="entry name" value="PBPb"/>
    <property type="match status" value="1"/>
</dbReference>
<evidence type="ECO:0000256" key="2">
    <source>
        <dbReference type="ARBA" id="ARBA00010333"/>
    </source>
</evidence>
<keyword evidence="3 5" id="KW-0732">Signal</keyword>
<dbReference type="Proteomes" id="UP000014400">
    <property type="component" value="Unassembled WGS sequence"/>
</dbReference>
<dbReference type="PROSITE" id="PS51318">
    <property type="entry name" value="TAT"/>
    <property type="match status" value="1"/>
</dbReference>
<name>S3C4F5_9BURK</name>
<proteinExistence type="inferred from homology"/>
<evidence type="ECO:0000256" key="4">
    <source>
        <dbReference type="RuleBase" id="RU003744"/>
    </source>
</evidence>
<dbReference type="PANTHER" id="PTHR35936:SF35">
    <property type="entry name" value="L-CYSTINE-BINDING PROTEIN TCYJ"/>
    <property type="match status" value="1"/>
</dbReference>
<evidence type="ECO:0000313" key="8">
    <source>
        <dbReference type="Proteomes" id="UP000014400"/>
    </source>
</evidence>
<dbReference type="HOGENOM" id="CLU_019602_18_5_4"/>
<feature type="domain" description="Solute-binding protein family 3/N-terminal" evidence="6">
    <location>
        <begin position="53"/>
        <end position="272"/>
    </location>
</feature>
<dbReference type="InterPro" id="IPR001638">
    <property type="entry name" value="Solute-binding_3/MltF_N"/>
</dbReference>
<dbReference type="EMBL" id="ATCF01000005">
    <property type="protein sequence ID" value="EPE01143.1"/>
    <property type="molecule type" value="Genomic_DNA"/>
</dbReference>
<dbReference type="GeneID" id="64061704"/>
<dbReference type="Gene3D" id="3.40.190.10">
    <property type="entry name" value="Periplasmic binding protein-like II"/>
    <property type="match status" value="2"/>
</dbReference>
<dbReference type="SUPFAM" id="SSF53850">
    <property type="entry name" value="Periplasmic binding protein-like II"/>
    <property type="match status" value="1"/>
</dbReference>
<dbReference type="PROSITE" id="PS01039">
    <property type="entry name" value="SBP_BACTERIAL_3"/>
    <property type="match status" value="1"/>
</dbReference>
<keyword evidence="8" id="KW-1185">Reference proteome</keyword>
<dbReference type="GO" id="GO:0030313">
    <property type="term" value="C:cell envelope"/>
    <property type="evidence" value="ECO:0007669"/>
    <property type="project" value="UniProtKB-SubCell"/>
</dbReference>
<dbReference type="RefSeq" id="WP_016473840.1">
    <property type="nucleotide sequence ID" value="NZ_KE150480.1"/>
</dbReference>
<dbReference type="PANTHER" id="PTHR35936">
    <property type="entry name" value="MEMBRANE-BOUND LYTIC MUREIN TRANSGLYCOSYLASE F"/>
    <property type="match status" value="1"/>
</dbReference>
<dbReference type="Pfam" id="PF00497">
    <property type="entry name" value="SBP_bac_3"/>
    <property type="match status" value="1"/>
</dbReference>
<evidence type="ECO:0000259" key="6">
    <source>
        <dbReference type="SMART" id="SM00062"/>
    </source>
</evidence>
<dbReference type="AlphaFoldDB" id="S3C4F5"/>
<organism evidence="7 8">
    <name type="scientific">Sutterella wadsworthensis HGA0223</name>
    <dbReference type="NCBI Taxonomy" id="1203554"/>
    <lineage>
        <taxon>Bacteria</taxon>
        <taxon>Pseudomonadati</taxon>
        <taxon>Pseudomonadota</taxon>
        <taxon>Betaproteobacteria</taxon>
        <taxon>Burkholderiales</taxon>
        <taxon>Sutterellaceae</taxon>
        <taxon>Sutterella</taxon>
    </lineage>
</organism>
<gene>
    <name evidence="7" type="ORF">HMPREF1476_00454</name>
</gene>
<evidence type="ECO:0000256" key="1">
    <source>
        <dbReference type="ARBA" id="ARBA00004196"/>
    </source>
</evidence>
<feature type="signal peptide" evidence="5">
    <location>
        <begin position="1"/>
        <end position="35"/>
    </location>
</feature>
<dbReference type="eggNOG" id="COG0834">
    <property type="taxonomic scope" value="Bacteria"/>
</dbReference>
<accession>S3C4F5</accession>
<dbReference type="PATRIC" id="fig|1203554.3.peg.439"/>
<evidence type="ECO:0000256" key="3">
    <source>
        <dbReference type="ARBA" id="ARBA00022729"/>
    </source>
</evidence>
<comment type="caution">
    <text evidence="7">The sequence shown here is derived from an EMBL/GenBank/DDBJ whole genome shotgun (WGS) entry which is preliminary data.</text>
</comment>
<feature type="chain" id="PRO_5004518386" description="Solute-binding protein family 3/N-terminal domain-containing protein" evidence="5">
    <location>
        <begin position="36"/>
        <end position="276"/>
    </location>
</feature>
<sequence length="276" mass="29724">MNSRNQFFFQRRTLLSAALGAAAFSAIGTPLTVFAAAESDPAQQLDRIKKAGVIRIGTEGVFVPYSYHDEQGRLTGYDVELARAVAAKIGVQAQFIESSWDSLLAGVDAGRFDIVVNQVEASAARRAKYDFSVPYTYDHTAILVRSDNNDIKGFDDLRGKRAAESATANSSRIAEAHGAVIVGVQDFSQAVELVVSKRADTALNSELSIADFMRKMPDVPVKVVATSTEAEEMCVLMPKGSQALKAAIDEAIESLRADGTLSKLSKQFLGRDVAVK</sequence>
<evidence type="ECO:0000313" key="7">
    <source>
        <dbReference type="EMBL" id="EPE01143.1"/>
    </source>
</evidence>
<evidence type="ECO:0000256" key="5">
    <source>
        <dbReference type="SAM" id="SignalP"/>
    </source>
</evidence>
<reference evidence="7 8" key="1">
    <citation type="submission" date="2013-04" db="EMBL/GenBank/DDBJ databases">
        <title>The Genome Sequence of Sutterella wadsworthensis HGA0223.</title>
        <authorList>
            <consortium name="The Broad Institute Genomics Platform"/>
            <person name="Earl A."/>
            <person name="Ward D."/>
            <person name="Feldgarden M."/>
            <person name="Gevers D."/>
            <person name="Schmidt T.M."/>
            <person name="Dover J."/>
            <person name="Dai D."/>
            <person name="Walker B."/>
            <person name="Young S."/>
            <person name="Zeng Q."/>
            <person name="Gargeya S."/>
            <person name="Fitzgerald M."/>
            <person name="Haas B."/>
            <person name="Abouelleil A."/>
            <person name="Allen A.W."/>
            <person name="Alvarado L."/>
            <person name="Arachchi H.M."/>
            <person name="Berlin A.M."/>
            <person name="Chapman S.B."/>
            <person name="Gainer-Dewar J."/>
            <person name="Goldberg J."/>
            <person name="Griggs A."/>
            <person name="Gujja S."/>
            <person name="Hansen M."/>
            <person name="Howarth C."/>
            <person name="Imamovic A."/>
            <person name="Ireland A."/>
            <person name="Larimer J."/>
            <person name="McCowan C."/>
            <person name="Murphy C."/>
            <person name="Pearson M."/>
            <person name="Poon T.W."/>
            <person name="Priest M."/>
            <person name="Roberts A."/>
            <person name="Saif S."/>
            <person name="Shea T."/>
            <person name="Sisk P."/>
            <person name="Sykes S."/>
            <person name="Wortman J."/>
            <person name="Nusbaum C."/>
            <person name="Birren B."/>
        </authorList>
    </citation>
    <scope>NUCLEOTIDE SEQUENCE [LARGE SCALE GENOMIC DNA]</scope>
    <source>
        <strain evidence="7 8">HGA0223</strain>
    </source>
</reference>
<dbReference type="InterPro" id="IPR018313">
    <property type="entry name" value="SBP_3_CS"/>
</dbReference>
<protein>
    <recommendedName>
        <fullName evidence="6">Solute-binding protein family 3/N-terminal domain-containing protein</fullName>
    </recommendedName>
</protein>
<dbReference type="InterPro" id="IPR006311">
    <property type="entry name" value="TAT_signal"/>
</dbReference>
<comment type="similarity">
    <text evidence="2 4">Belongs to the bacterial solute-binding protein 3 family.</text>
</comment>
<dbReference type="STRING" id="1203554.HMPREF1476_00454"/>
<comment type="subcellular location">
    <subcellularLocation>
        <location evidence="1">Cell envelope</location>
    </subcellularLocation>
</comment>